<dbReference type="Proteomes" id="UP001202961">
    <property type="component" value="Unassembled WGS sequence"/>
</dbReference>
<keyword evidence="4" id="KW-1185">Reference proteome</keyword>
<dbReference type="PANTHER" id="PTHR10569">
    <property type="entry name" value="GLYCOGEN DEBRANCHING ENZYME"/>
    <property type="match status" value="1"/>
</dbReference>
<reference evidence="3 4" key="1">
    <citation type="journal article" date="2022" name="Syst. Appl. Microbiol.">
        <title>Rhodopirellula aestuarii sp. nov., a novel member of the genus Rhodopirellula isolated from brackish sediments collected in the Tagus River estuary, Portugal.</title>
        <authorList>
            <person name="Vitorino I.R."/>
            <person name="Klimek D."/>
            <person name="Calusinska M."/>
            <person name="Lobo-da-Cunha A."/>
            <person name="Vasconcelos V."/>
            <person name="Lage O.M."/>
        </authorList>
    </citation>
    <scope>NUCLEOTIDE SEQUENCE [LARGE SCALE GENOMIC DNA]</scope>
    <source>
        <strain evidence="3 4">ICT_H3.1</strain>
    </source>
</reference>
<proteinExistence type="predicted"/>
<dbReference type="EMBL" id="JAMQBK010000093">
    <property type="protein sequence ID" value="MCM2374616.1"/>
    <property type="molecule type" value="Genomic_DNA"/>
</dbReference>
<name>A0ABT0UCV3_9BACT</name>
<protein>
    <submittedName>
        <fullName evidence="3">Amylo-alpha-1,6-glucosidase</fullName>
    </submittedName>
</protein>
<dbReference type="InterPro" id="IPR012341">
    <property type="entry name" value="6hp_glycosidase-like_sf"/>
</dbReference>
<feature type="domain" description="Glycogen debranching enzyme C-terminal" evidence="1">
    <location>
        <begin position="277"/>
        <end position="640"/>
    </location>
</feature>
<feature type="domain" description="Glycogen debranching enzyme bacterial and archaeal type N-terminal" evidence="2">
    <location>
        <begin position="12"/>
        <end position="227"/>
    </location>
</feature>
<dbReference type="InterPro" id="IPR024742">
    <property type="entry name" value="Glycogen_debranch_N"/>
</dbReference>
<accession>A0ABT0UCV3</accession>
<evidence type="ECO:0000259" key="1">
    <source>
        <dbReference type="Pfam" id="PF06202"/>
    </source>
</evidence>
<dbReference type="Pfam" id="PF06202">
    <property type="entry name" value="GDE_C"/>
    <property type="match status" value="1"/>
</dbReference>
<dbReference type="Pfam" id="PF12439">
    <property type="entry name" value="GDE_N"/>
    <property type="match status" value="1"/>
</dbReference>
<gene>
    <name evidence="3" type="ORF">NB063_28680</name>
</gene>
<dbReference type="Gene3D" id="1.50.10.10">
    <property type="match status" value="1"/>
</dbReference>
<dbReference type="InterPro" id="IPR008928">
    <property type="entry name" value="6-hairpin_glycosidase_sf"/>
</dbReference>
<dbReference type="PANTHER" id="PTHR10569:SF2">
    <property type="entry name" value="GLYCOGEN DEBRANCHING ENZYME"/>
    <property type="match status" value="1"/>
</dbReference>
<dbReference type="RefSeq" id="WP_250932568.1">
    <property type="nucleotide sequence ID" value="NZ_JAMQBK010000093.1"/>
</dbReference>
<evidence type="ECO:0000313" key="4">
    <source>
        <dbReference type="Proteomes" id="UP001202961"/>
    </source>
</evidence>
<dbReference type="InterPro" id="IPR010401">
    <property type="entry name" value="AGL/Gdb1"/>
</dbReference>
<comment type="caution">
    <text evidence="3">The sequence shown here is derived from an EMBL/GenBank/DDBJ whole genome shotgun (WGS) entry which is preliminary data.</text>
</comment>
<sequence>MNKMRFEKDLAEWIETDGLGGFSSGTVSGQRTRRYHALLLVAQNPPADRVVLVNGFDAWVETPNGSHPISTQYYRNDVESPSGHLSLHSFTNDPWPTWRYQFADDIRIFQELFVPDRVQGVALRWRVIGHRTDVSLRLRPLLSGRDFHGMHHANPDFNSATTRHEQSISWQPYSDLPTVHAQSNATFNEWFQWYNSFLYSFERERGLDDMEDLGSPGEFRWDLAEQDAYLMLSAGQPLADLCGLEGATTKQYFEKIEGNERSRRQRAGRESEIIRSYVVSRDEGTTVIAGYPWFGDWGRDTFIAMRGLCLTKTQWLDTAHDILMSWADTVSEGMLPNRFPDHGDTPEYNSVDASLWYIVAIQDSLEAHRKAKRSLPSKDISRLQAAVDAILEGYANGTRFGIHLDDDGLIAAGQPGVQLTWMDAKVGDWVVTTRIGKPVEIQALWLNALAFACRFSHRWKKQLEHGQASFADRFWNEEGGYLYDVVDNNHESGSVDDAFRPNQIFAVGGLPLMLLSEDRSRRVVDAVEQRLLTPLGLRSLAPDHPDHQPRYAGGVLQRDGAYHQGTVWPWLIGSFVEAWLRVRDNSPDAKQEARRRFLTPLETHLNHAGIGHISEICDAEPPHTPRGCPFQAWSFGEYLRIKHLLLANGRNSNQPSVPRE</sequence>
<evidence type="ECO:0000259" key="2">
    <source>
        <dbReference type="Pfam" id="PF12439"/>
    </source>
</evidence>
<organism evidence="3 4">
    <name type="scientific">Aporhodopirellula aestuarii</name>
    <dbReference type="NCBI Taxonomy" id="2950107"/>
    <lineage>
        <taxon>Bacteria</taxon>
        <taxon>Pseudomonadati</taxon>
        <taxon>Planctomycetota</taxon>
        <taxon>Planctomycetia</taxon>
        <taxon>Pirellulales</taxon>
        <taxon>Pirellulaceae</taxon>
        <taxon>Aporhodopirellula</taxon>
    </lineage>
</organism>
<dbReference type="InterPro" id="IPR032790">
    <property type="entry name" value="GDE_C"/>
</dbReference>
<evidence type="ECO:0000313" key="3">
    <source>
        <dbReference type="EMBL" id="MCM2374616.1"/>
    </source>
</evidence>
<dbReference type="SUPFAM" id="SSF48208">
    <property type="entry name" value="Six-hairpin glycosidases"/>
    <property type="match status" value="1"/>
</dbReference>